<organism evidence="4 5">
    <name type="scientific">Ketogulonicigenium vulgare (strain WSH-001)</name>
    <dbReference type="NCBI Taxonomy" id="759362"/>
    <lineage>
        <taxon>Bacteria</taxon>
        <taxon>Pseudomonadati</taxon>
        <taxon>Pseudomonadota</taxon>
        <taxon>Alphaproteobacteria</taxon>
        <taxon>Rhodobacterales</taxon>
        <taxon>Roseobacteraceae</taxon>
        <taxon>Ketogulonicigenium</taxon>
    </lineage>
</organism>
<dbReference type="OrthoDB" id="9800887at2"/>
<protein>
    <submittedName>
        <fullName evidence="4">Twin-arginine translocation pathway signal</fullName>
        <ecNumber evidence="4">1.13.11.-</ecNumber>
    </submittedName>
</protein>
<gene>
    <name evidence="4" type="ordered locus">KVU_1993</name>
</gene>
<reference evidence="4 5" key="1">
    <citation type="journal article" date="2011" name="J. Bacteriol.">
        <title>Complete genome sequence of the industrial strain Ketogulonicigenium vulgare WSH-001.</title>
        <authorList>
            <person name="Liu L."/>
            <person name="Li Y."/>
            <person name="Zhang J."/>
            <person name="Zhou Z."/>
            <person name="Liu J."/>
            <person name="Li X."/>
            <person name="Zhou J."/>
            <person name="Du G."/>
            <person name="Wang L."/>
            <person name="Chen J."/>
        </authorList>
    </citation>
    <scope>NUCLEOTIDE SEQUENCE [LARGE SCALE GENOMIC DNA]</scope>
    <source>
        <strain evidence="4 5">WSH-001</strain>
    </source>
</reference>
<dbReference type="Gene3D" id="2.60.130.10">
    <property type="entry name" value="Aromatic compound dioxygenase"/>
    <property type="match status" value="1"/>
</dbReference>
<dbReference type="KEGG" id="kvl:KVU_1993"/>
<feature type="compositionally biased region" description="Gly residues" evidence="1">
    <location>
        <begin position="252"/>
        <end position="270"/>
    </location>
</feature>
<dbReference type="Proteomes" id="UP000000692">
    <property type="component" value="Chromosome"/>
</dbReference>
<evidence type="ECO:0000256" key="1">
    <source>
        <dbReference type="SAM" id="MobiDB-lite"/>
    </source>
</evidence>
<name>F9Y4U8_KETVW</name>
<dbReference type="GO" id="GO:0008199">
    <property type="term" value="F:ferric iron binding"/>
    <property type="evidence" value="ECO:0007669"/>
    <property type="project" value="InterPro"/>
</dbReference>
<dbReference type="PROSITE" id="PS51318">
    <property type="entry name" value="TAT"/>
    <property type="match status" value="1"/>
</dbReference>
<feature type="domain" description="Intradiol ring-cleavage dioxygenases" evidence="3">
    <location>
        <begin position="73"/>
        <end position="188"/>
    </location>
</feature>
<dbReference type="PANTHER" id="PTHR34315:SF1">
    <property type="entry name" value="INTRADIOL RING-CLEAVAGE DIOXYGENASES DOMAIN-CONTAINING PROTEIN-RELATED"/>
    <property type="match status" value="1"/>
</dbReference>
<dbReference type="RefSeq" id="WP_013385205.1">
    <property type="nucleotide sequence ID" value="NC_017384.1"/>
</dbReference>
<dbReference type="InterPro" id="IPR015889">
    <property type="entry name" value="Intradiol_dOase_core"/>
</dbReference>
<dbReference type="InterPro" id="IPR006311">
    <property type="entry name" value="TAT_signal"/>
</dbReference>
<evidence type="ECO:0000313" key="4">
    <source>
        <dbReference type="EMBL" id="AEM41832.1"/>
    </source>
</evidence>
<dbReference type="SUPFAM" id="SSF49482">
    <property type="entry name" value="Aromatic compound dioxygenase"/>
    <property type="match status" value="1"/>
</dbReference>
<keyword evidence="2" id="KW-0732">Signal</keyword>
<feature type="compositionally biased region" description="Pro residues" evidence="1">
    <location>
        <begin position="271"/>
        <end position="291"/>
    </location>
</feature>
<dbReference type="PATRIC" id="fig|759362.5.peg.2064"/>
<evidence type="ECO:0000256" key="2">
    <source>
        <dbReference type="SAM" id="SignalP"/>
    </source>
</evidence>
<dbReference type="CDD" id="cd03457">
    <property type="entry name" value="intradiol_dioxygenase_like"/>
    <property type="match status" value="1"/>
</dbReference>
<dbReference type="Pfam" id="PF00775">
    <property type="entry name" value="Dioxygenase_C"/>
    <property type="match status" value="1"/>
</dbReference>
<dbReference type="GO" id="GO:0016702">
    <property type="term" value="F:oxidoreductase activity, acting on single donors with incorporation of molecular oxygen, incorporation of two atoms of oxygen"/>
    <property type="evidence" value="ECO:0007669"/>
    <property type="project" value="InterPro"/>
</dbReference>
<dbReference type="InterPro" id="IPR000627">
    <property type="entry name" value="Intradiol_dOase_C"/>
</dbReference>
<accession>F9Y4U8</accession>
<sequence length="307" mass="32417">MTQQRPDQPDDITRRRIMQRLVAAVPLAAIGASAAKAEPSADIALAAATMGLITTNVCAVKPETTEGPYYIDPKLVRSDITEGKAGIPLRLSIQVVTADCRPVAGARVDIWHCDAQGNYSGYANQGSDGTLNTEGQTFLRGTWPADENGIATFDTIYPGWYRGRTTHIHYKIYLDERTVLTSQIFFPDALSEYLFLNAAAYQRSDTRDTVNKGDGIAAEAGEGAYCAIREQADRYIAALVVGIDPDATWTEGGQGMGGPGRGGPEGGPGGGMPPGPPPEGSAPPGQMPGQPPEAGDPADRVLFPDGV</sequence>
<dbReference type="EMBL" id="CP002018">
    <property type="protein sequence ID" value="AEM41832.1"/>
    <property type="molecule type" value="Genomic_DNA"/>
</dbReference>
<evidence type="ECO:0000313" key="5">
    <source>
        <dbReference type="Proteomes" id="UP000000692"/>
    </source>
</evidence>
<keyword evidence="5" id="KW-1185">Reference proteome</keyword>
<dbReference type="HOGENOM" id="CLU_027719_2_1_5"/>
<proteinExistence type="predicted"/>
<dbReference type="EC" id="1.13.11.-" evidence="4"/>
<dbReference type="PANTHER" id="PTHR34315">
    <property type="match status" value="1"/>
</dbReference>
<feature type="region of interest" description="Disordered" evidence="1">
    <location>
        <begin position="249"/>
        <end position="307"/>
    </location>
</feature>
<dbReference type="AlphaFoldDB" id="F9Y4U8"/>
<feature type="signal peptide" evidence="2">
    <location>
        <begin position="1"/>
        <end position="37"/>
    </location>
</feature>
<feature type="chain" id="PRO_5003391821" evidence="2">
    <location>
        <begin position="38"/>
        <end position="307"/>
    </location>
</feature>
<keyword evidence="4" id="KW-0560">Oxidoreductase</keyword>
<evidence type="ECO:0000259" key="3">
    <source>
        <dbReference type="Pfam" id="PF00775"/>
    </source>
</evidence>
<dbReference type="eggNOG" id="COG3485">
    <property type="taxonomic scope" value="Bacteria"/>
</dbReference>